<dbReference type="RefSeq" id="WP_269034150.1">
    <property type="nucleotide sequence ID" value="NZ_CP114040.1"/>
</dbReference>
<organism evidence="1 2">
    <name type="scientific">Nannocystis punicea</name>
    <dbReference type="NCBI Taxonomy" id="2995304"/>
    <lineage>
        <taxon>Bacteria</taxon>
        <taxon>Pseudomonadati</taxon>
        <taxon>Myxococcota</taxon>
        <taxon>Polyangia</taxon>
        <taxon>Nannocystales</taxon>
        <taxon>Nannocystaceae</taxon>
        <taxon>Nannocystis</taxon>
    </lineage>
</organism>
<evidence type="ECO:0000313" key="2">
    <source>
        <dbReference type="Proteomes" id="UP001164459"/>
    </source>
</evidence>
<sequence>MIESPPNTRRGGQALLWLAAWSLGCGATTDDPRPPLEWHGERVSLGTDLVDEVCPGTLAALDRGILQIEAELGLAASSERISFWALTSDLLEQIGVCPSGRGCALRSIVYLSGGGFQRSYLHELVHARQRQLVSSNKRLFEEGLATALGGGGGCLAYEDCARAELDDLLSISTSGELGLPGYTAGADLVHGMLAEHGPAEVLAFLAELERDTPPAEVRKRYQSRFGRSLTDDYSAYLRGPLSTYTPAQLECDAPAAPVAGPAGGILLQADMDCGDPQVVDDFARASEGDPPGGLVEWTFVVEPRHAGVYTLSGSTPAANTLSLRRCAPHGFVWEHLADEGPWTLATNLPPNPPRTIVLGPGLHQIVWRDSLDQGARLDLRLVPACTFEAQDCPLGQQCTIWNACEPQVEQPAPLGATCSDDGPTRACEAGARCVGGVCTAECDATRECAPGSGCARIRVCGGDCDLVAQDCPTGSTCLPAADPARTAAGKGQCVAAGAGEFLAGCDRREGGCAEGLSCEFVRVSGLPDEAGCADDDREGCCVPLCDPSAADPGCPESVPFCDPIADGPAGVCRTQY</sequence>
<reference evidence="1" key="1">
    <citation type="submission" date="2022-11" db="EMBL/GenBank/DDBJ databases">
        <title>Minimal conservation of predation-associated metabolite biosynthetic gene clusters underscores biosynthetic potential of Myxococcota including descriptions for ten novel species: Archangium lansinium sp. nov., Myxococcus landrumus sp. nov., Nannocystis bai.</title>
        <authorList>
            <person name="Ahearne A."/>
            <person name="Stevens C."/>
            <person name="Dowd S."/>
        </authorList>
    </citation>
    <scope>NUCLEOTIDE SEQUENCE</scope>
    <source>
        <strain evidence="1">Fl3</strain>
    </source>
</reference>
<dbReference type="EMBL" id="CP114040">
    <property type="protein sequence ID" value="WAS91788.1"/>
    <property type="molecule type" value="Genomic_DNA"/>
</dbReference>
<proteinExistence type="predicted"/>
<keyword evidence="2" id="KW-1185">Reference proteome</keyword>
<accession>A0ABY7GXX0</accession>
<protein>
    <submittedName>
        <fullName evidence="1">Uncharacterized protein</fullName>
    </submittedName>
</protein>
<name>A0ABY7GXX0_9BACT</name>
<dbReference type="Proteomes" id="UP001164459">
    <property type="component" value="Chromosome"/>
</dbReference>
<gene>
    <name evidence="1" type="ORF">O0S08_36865</name>
</gene>
<evidence type="ECO:0000313" key="1">
    <source>
        <dbReference type="EMBL" id="WAS91788.1"/>
    </source>
</evidence>